<organism evidence="2 3">
    <name type="scientific">Rhodoferax lithotrophicus</name>
    <dbReference type="NCBI Taxonomy" id="2798804"/>
    <lineage>
        <taxon>Bacteria</taxon>
        <taxon>Pseudomonadati</taxon>
        <taxon>Pseudomonadota</taxon>
        <taxon>Betaproteobacteria</taxon>
        <taxon>Burkholderiales</taxon>
        <taxon>Comamonadaceae</taxon>
        <taxon>Rhodoferax</taxon>
    </lineage>
</organism>
<keyword evidence="3" id="KW-1185">Reference proteome</keyword>
<dbReference type="Proteomes" id="UP000824366">
    <property type="component" value="Chromosome"/>
</dbReference>
<dbReference type="EMBL" id="AP024238">
    <property type="protein sequence ID" value="BCO29586.1"/>
    <property type="molecule type" value="Genomic_DNA"/>
</dbReference>
<dbReference type="PANTHER" id="PTHR23308">
    <property type="entry name" value="NUCLEAR INHIBITOR OF PROTEIN PHOSPHATASE-1"/>
    <property type="match status" value="1"/>
</dbReference>
<dbReference type="RefSeq" id="WP_223905749.1">
    <property type="nucleotide sequence ID" value="NZ_AP024238.1"/>
</dbReference>
<sequence length="211" mass="22497">MPKVIVTIDDVVIKEVPLTKDQTTVGRRPYNDIVIDNLAVSGEHAILRMLAGQVSVEDLNSTNGTFVNGKAVKKQTLIHGDVLELGKYKLKFENHPVADDFEKTMLVKARPSAVPPSPPPAPVVDIHGAIKVVSGPAAGREMALTKVVTTIGKPGVAVAAITRRQHHFQICHVEGGAQPTLNGVMVGTEPVVLNSGDQIVLAGTHMQFIQS</sequence>
<name>A0ABM7MT89_9BURK</name>
<evidence type="ECO:0000259" key="1">
    <source>
        <dbReference type="PROSITE" id="PS50006"/>
    </source>
</evidence>
<accession>A0ABM7MT89</accession>
<dbReference type="InterPro" id="IPR050923">
    <property type="entry name" value="Cell_Proc_Reg/RNA_Proc"/>
</dbReference>
<dbReference type="SUPFAM" id="SSF49879">
    <property type="entry name" value="SMAD/FHA domain"/>
    <property type="match status" value="2"/>
</dbReference>
<dbReference type="PROSITE" id="PS50006">
    <property type="entry name" value="FHA_DOMAIN"/>
    <property type="match status" value="1"/>
</dbReference>
<dbReference type="Pfam" id="PF00498">
    <property type="entry name" value="FHA"/>
    <property type="match status" value="1"/>
</dbReference>
<dbReference type="CDD" id="cd00060">
    <property type="entry name" value="FHA"/>
    <property type="match status" value="1"/>
</dbReference>
<gene>
    <name evidence="2" type="ORF">MIZ03_4509</name>
</gene>
<evidence type="ECO:0000313" key="2">
    <source>
        <dbReference type="EMBL" id="BCO29586.1"/>
    </source>
</evidence>
<dbReference type="InterPro" id="IPR008984">
    <property type="entry name" value="SMAD_FHA_dom_sf"/>
</dbReference>
<protein>
    <recommendedName>
        <fullName evidence="1">FHA domain-containing protein</fullName>
    </recommendedName>
</protein>
<evidence type="ECO:0000313" key="3">
    <source>
        <dbReference type="Proteomes" id="UP000824366"/>
    </source>
</evidence>
<reference evidence="2 3" key="1">
    <citation type="journal article" date="2021" name="Microbiol. Spectr.">
        <title>A Single Bacterium Capable of Oxidation and Reduction of Iron at Circumneutral pH.</title>
        <authorList>
            <person name="Kato S."/>
            <person name="Ohkuma M."/>
        </authorList>
    </citation>
    <scope>NUCLEOTIDE SEQUENCE [LARGE SCALE GENOMIC DNA]</scope>
    <source>
        <strain evidence="2 3">MIZ03</strain>
    </source>
</reference>
<dbReference type="SMART" id="SM00240">
    <property type="entry name" value="FHA"/>
    <property type="match status" value="1"/>
</dbReference>
<proteinExistence type="predicted"/>
<feature type="domain" description="FHA" evidence="1">
    <location>
        <begin position="23"/>
        <end position="72"/>
    </location>
</feature>
<dbReference type="Gene3D" id="2.60.200.20">
    <property type="match status" value="1"/>
</dbReference>
<dbReference type="InterPro" id="IPR000253">
    <property type="entry name" value="FHA_dom"/>
</dbReference>